<dbReference type="GO" id="GO:0016787">
    <property type="term" value="F:hydrolase activity"/>
    <property type="evidence" value="ECO:0007669"/>
    <property type="project" value="UniProtKB-KW"/>
</dbReference>
<gene>
    <name evidence="2" type="ORF">SAMN05421508_101297</name>
</gene>
<keyword evidence="2" id="KW-0378">Hydrolase</keyword>
<dbReference type="AlphaFoldDB" id="A0A286G2I2"/>
<dbReference type="InterPro" id="IPR000073">
    <property type="entry name" value="AB_hydrolase_1"/>
</dbReference>
<reference evidence="2 3" key="1">
    <citation type="submission" date="2017-09" db="EMBL/GenBank/DDBJ databases">
        <authorList>
            <person name="Ehlers B."/>
            <person name="Leendertz F.H."/>
        </authorList>
    </citation>
    <scope>NUCLEOTIDE SEQUENCE [LARGE SCALE GENOMIC DNA]</scope>
    <source>
        <strain evidence="2 3">USBA 140</strain>
    </source>
</reference>
<dbReference type="SUPFAM" id="SSF53474">
    <property type="entry name" value="alpha/beta-Hydrolases"/>
    <property type="match status" value="1"/>
</dbReference>
<name>A0A286G2I2_9PROT</name>
<protein>
    <submittedName>
        <fullName evidence="2">Lysophospholipase, alpha-beta hydrolase superfamily</fullName>
    </submittedName>
</protein>
<dbReference type="InterPro" id="IPR050228">
    <property type="entry name" value="Carboxylesterase_BioH"/>
</dbReference>
<dbReference type="Gene3D" id="3.40.50.1820">
    <property type="entry name" value="alpha/beta hydrolase"/>
    <property type="match status" value="1"/>
</dbReference>
<evidence type="ECO:0000313" key="3">
    <source>
        <dbReference type="Proteomes" id="UP000219621"/>
    </source>
</evidence>
<accession>A0A286G2I2</accession>
<dbReference type="PANTHER" id="PTHR43194">
    <property type="entry name" value="HYDROLASE ALPHA/BETA FOLD FAMILY"/>
    <property type="match status" value="1"/>
</dbReference>
<dbReference type="Pfam" id="PF12697">
    <property type="entry name" value="Abhydrolase_6"/>
    <property type="match status" value="1"/>
</dbReference>
<dbReference type="Proteomes" id="UP000219621">
    <property type="component" value="Unassembled WGS sequence"/>
</dbReference>
<evidence type="ECO:0000259" key="1">
    <source>
        <dbReference type="Pfam" id="PF12697"/>
    </source>
</evidence>
<proteinExistence type="predicted"/>
<organism evidence="2 3">
    <name type="scientific">Caenispirillum bisanense</name>
    <dbReference type="NCBI Taxonomy" id="414052"/>
    <lineage>
        <taxon>Bacteria</taxon>
        <taxon>Pseudomonadati</taxon>
        <taxon>Pseudomonadota</taxon>
        <taxon>Alphaproteobacteria</taxon>
        <taxon>Rhodospirillales</taxon>
        <taxon>Novispirillaceae</taxon>
        <taxon>Caenispirillum</taxon>
    </lineage>
</organism>
<sequence length="288" mass="31503">MSLEILRAVPDDPALAELAARRPPLLFVHGAFCGAWIWQEHFLPYFAERGWEAAAVSLRGHGGSGRRDDLDQYGLRHFLDDVGEAMTRLKRPAVLIGHSMGGMVVQKAMDAAPPGAPAAAGVVLMASLSPWGLWPTGAFMATARPDLLREIAMIQLIGPEAATPQGMQAAMLSDHVAPEDAVRWFALMQPESRLATAQLTWLVPPLPTLLPESRPPLFVLGAENDVFVPPLVVEATARYYQAESVEIMPDTAHAMMLEPHWRQAAERLEGWLARFDAPAVSRRRSRAA</sequence>
<dbReference type="EMBL" id="OCNJ01000001">
    <property type="protein sequence ID" value="SOD89672.1"/>
    <property type="molecule type" value="Genomic_DNA"/>
</dbReference>
<dbReference type="InterPro" id="IPR029058">
    <property type="entry name" value="AB_hydrolase_fold"/>
</dbReference>
<feature type="domain" description="AB hydrolase-1" evidence="1">
    <location>
        <begin position="25"/>
        <end position="260"/>
    </location>
</feature>
<dbReference type="RefSeq" id="WP_176524976.1">
    <property type="nucleotide sequence ID" value="NZ_OCNJ01000001.1"/>
</dbReference>
<keyword evidence="3" id="KW-1185">Reference proteome</keyword>
<dbReference type="PANTHER" id="PTHR43194:SF2">
    <property type="entry name" value="PEROXISOMAL MEMBRANE PROTEIN LPX1"/>
    <property type="match status" value="1"/>
</dbReference>
<evidence type="ECO:0000313" key="2">
    <source>
        <dbReference type="EMBL" id="SOD89672.1"/>
    </source>
</evidence>